<evidence type="ECO:0000313" key="11">
    <source>
        <dbReference type="EMBL" id="SFF94457.1"/>
    </source>
</evidence>
<comment type="subunit">
    <text evidence="5">Homodimer.</text>
</comment>
<feature type="binding site" evidence="5">
    <location>
        <position position="389"/>
    </location>
    <ligand>
        <name>substrate</name>
    </ligand>
</feature>
<dbReference type="Gene3D" id="3.20.20.10">
    <property type="entry name" value="Alanine racemase"/>
    <property type="match status" value="1"/>
</dbReference>
<evidence type="ECO:0000256" key="1">
    <source>
        <dbReference type="ARBA" id="ARBA00001933"/>
    </source>
</evidence>
<dbReference type="Pfam" id="PF02784">
    <property type="entry name" value="Orn_Arg_deC_N"/>
    <property type="match status" value="1"/>
</dbReference>
<feature type="binding site" evidence="5">
    <location>
        <position position="247"/>
    </location>
    <ligand>
        <name>pyridoxal 5'-phosphate</name>
        <dbReference type="ChEBI" id="CHEBI:597326"/>
    </ligand>
</feature>
<evidence type="ECO:0000259" key="10">
    <source>
        <dbReference type="Pfam" id="PF02784"/>
    </source>
</evidence>
<feature type="binding site" evidence="5">
    <location>
        <position position="361"/>
    </location>
    <ligand>
        <name>substrate</name>
    </ligand>
</feature>
<comment type="function">
    <text evidence="5">Specifically catalyzes the decarboxylation of meso-diaminopimelate (meso-DAP) to L-lysine.</text>
</comment>
<dbReference type="GO" id="GO:0009089">
    <property type="term" value="P:lysine biosynthetic process via diaminopimelate"/>
    <property type="evidence" value="ECO:0007669"/>
    <property type="project" value="UniProtKB-UniRule"/>
</dbReference>
<comment type="pathway">
    <text evidence="5 8">Amino-acid biosynthesis; L-lysine biosynthesis via DAP pathway; L-lysine from DL-2,6-diaminopimelate: step 1/1.</text>
</comment>
<proteinExistence type="inferred from homology"/>
<feature type="domain" description="Orn/DAP/Arg decarboxylase 2 N-terminal" evidence="10">
    <location>
        <begin position="40"/>
        <end position="295"/>
    </location>
</feature>
<dbReference type="PRINTS" id="PR01181">
    <property type="entry name" value="DAPDCRBXLASE"/>
</dbReference>
<dbReference type="Pfam" id="PF00278">
    <property type="entry name" value="Orn_DAP_Arg_deC"/>
    <property type="match status" value="1"/>
</dbReference>
<dbReference type="HAMAP" id="MF_02120">
    <property type="entry name" value="LysA"/>
    <property type="match status" value="1"/>
</dbReference>
<keyword evidence="3 5" id="KW-0663">Pyridoxal phosphate</keyword>
<dbReference type="Proteomes" id="UP000199337">
    <property type="component" value="Unassembled WGS sequence"/>
</dbReference>
<organism evidence="11 12">
    <name type="scientific">Desulfotruncus arcticus DSM 17038</name>
    <dbReference type="NCBI Taxonomy" id="1121424"/>
    <lineage>
        <taxon>Bacteria</taxon>
        <taxon>Bacillati</taxon>
        <taxon>Bacillota</taxon>
        <taxon>Clostridia</taxon>
        <taxon>Eubacteriales</taxon>
        <taxon>Desulfallaceae</taxon>
        <taxon>Desulfotruncus</taxon>
    </lineage>
</organism>
<dbReference type="SUPFAM" id="SSF50621">
    <property type="entry name" value="Alanine racemase C-terminal domain-like"/>
    <property type="match status" value="1"/>
</dbReference>
<evidence type="ECO:0000256" key="4">
    <source>
        <dbReference type="ARBA" id="ARBA00023239"/>
    </source>
</evidence>
<dbReference type="UniPathway" id="UPA00034">
    <property type="reaction ID" value="UER00027"/>
</dbReference>
<dbReference type="SUPFAM" id="SSF51419">
    <property type="entry name" value="PLP-binding barrel"/>
    <property type="match status" value="1"/>
</dbReference>
<evidence type="ECO:0000256" key="7">
    <source>
        <dbReference type="PIRSR" id="PIRSR600183-50"/>
    </source>
</evidence>
<keyword evidence="5 8" id="KW-0457">Lysine biosynthesis</keyword>
<dbReference type="InterPro" id="IPR022657">
    <property type="entry name" value="De-COase2_CS"/>
</dbReference>
<dbReference type="NCBIfam" id="TIGR01048">
    <property type="entry name" value="lysA"/>
    <property type="match status" value="1"/>
</dbReference>
<dbReference type="Gene3D" id="2.40.37.10">
    <property type="entry name" value="Lyase, Ornithine Decarboxylase, Chain A, domain 1"/>
    <property type="match status" value="1"/>
</dbReference>
<dbReference type="GO" id="GO:0030170">
    <property type="term" value="F:pyridoxal phosphate binding"/>
    <property type="evidence" value="ECO:0007669"/>
    <property type="project" value="UniProtKB-UniRule"/>
</dbReference>
<feature type="binding site" evidence="5">
    <location>
        <position position="333"/>
    </location>
    <ligand>
        <name>substrate</name>
    </ligand>
</feature>
<dbReference type="RefSeq" id="WP_092467681.1">
    <property type="nucleotide sequence ID" value="NZ_FOOX01000001.1"/>
</dbReference>
<keyword evidence="4 5" id="KW-0456">Lyase</keyword>
<dbReference type="InterPro" id="IPR022643">
    <property type="entry name" value="De-COase2_C"/>
</dbReference>
<dbReference type="OrthoDB" id="9802241at2"/>
<keyword evidence="2 5" id="KW-0210">Decarboxylase</keyword>
<dbReference type="PANTHER" id="PTHR43727">
    <property type="entry name" value="DIAMINOPIMELATE DECARBOXYLASE"/>
    <property type="match status" value="1"/>
</dbReference>
<accession>A0A1I2MYA3</accession>
<dbReference type="PROSITE" id="PS00879">
    <property type="entry name" value="ODR_DC_2_2"/>
    <property type="match status" value="1"/>
</dbReference>
<feature type="binding site" evidence="5">
    <location>
        <position position="389"/>
    </location>
    <ligand>
        <name>pyridoxal 5'-phosphate</name>
        <dbReference type="ChEBI" id="CHEBI:597326"/>
    </ligand>
</feature>
<evidence type="ECO:0000259" key="9">
    <source>
        <dbReference type="Pfam" id="PF00278"/>
    </source>
</evidence>
<dbReference type="InterPro" id="IPR022644">
    <property type="entry name" value="De-COase2_N"/>
</dbReference>
<dbReference type="PANTHER" id="PTHR43727:SF2">
    <property type="entry name" value="GROUP IV DECARBOXYLASE"/>
    <property type="match status" value="1"/>
</dbReference>
<evidence type="ECO:0000256" key="8">
    <source>
        <dbReference type="RuleBase" id="RU003738"/>
    </source>
</evidence>
<dbReference type="EC" id="4.1.1.20" evidence="5 6"/>
<gene>
    <name evidence="5" type="primary">lysA</name>
    <name evidence="11" type="ORF">SAMN05660649_00126</name>
</gene>
<keyword evidence="5" id="KW-0028">Amino-acid biosynthesis</keyword>
<name>A0A1I2MYA3_9FIRM</name>
<reference evidence="12" key="1">
    <citation type="submission" date="2016-10" db="EMBL/GenBank/DDBJ databases">
        <authorList>
            <person name="Varghese N."/>
            <person name="Submissions S."/>
        </authorList>
    </citation>
    <scope>NUCLEOTIDE SEQUENCE [LARGE SCALE GENOMIC DNA]</scope>
    <source>
        <strain evidence="12">DSM 17038</strain>
    </source>
</reference>
<evidence type="ECO:0000256" key="5">
    <source>
        <dbReference type="HAMAP-Rule" id="MF_02120"/>
    </source>
</evidence>
<dbReference type="PRINTS" id="PR01179">
    <property type="entry name" value="ODADCRBXLASE"/>
</dbReference>
<dbReference type="InterPro" id="IPR000183">
    <property type="entry name" value="Orn/DAP/Arg_de-COase"/>
</dbReference>
<comment type="cofactor">
    <cofactor evidence="1 5 7 8">
        <name>pyridoxal 5'-phosphate</name>
        <dbReference type="ChEBI" id="CHEBI:597326"/>
    </cofactor>
</comment>
<sequence length="449" mass="49497">MKLQGTMKINDKGHLEIGGCDAVDLAKRFGTPLYVMDEQQFRQNCRNYYRAFTDKYDGTVIYAGKTLLTMAICHIIAEEGLSLDVVSGGELYTAWKARFPMERVFFHGNNKTRVELKMALDFKVGRIMADNLYELETLNHLAGEAGVKPRVLLRLTPGVEAHTHEYIKTGQVDSKFGMAIETGQAMEAVKIALGLENINLTGFHCHIGSQIFELESYAHAADVMMSFAREVKAETGWAPYEMNLGGGLGIYYALGDEPQSVEKYADTAVRAVQELAEKYHLPMPRVMVEPGRSISGPAGTTLYTVGAIKDIPGVRKYVAVDGGMGDNPRPAMYQSRYEAIIANRAAEPIEEKVSIAGKCCESGDMLIWDIELPALQPGDILAVSATGAYNYSMSMNYNRLPRPAMVLVREGEADVIVARETYDDLLRNDLVPDRLKKKGTVKLAEAGTA</sequence>
<dbReference type="GO" id="GO:0008836">
    <property type="term" value="F:diaminopimelate decarboxylase activity"/>
    <property type="evidence" value="ECO:0007669"/>
    <property type="project" value="UniProtKB-UniRule"/>
</dbReference>
<dbReference type="InterPro" id="IPR029066">
    <property type="entry name" value="PLP-binding_barrel"/>
</dbReference>
<feature type="binding site" evidence="5">
    <location>
        <position position="329"/>
    </location>
    <ligand>
        <name>substrate</name>
    </ligand>
</feature>
<dbReference type="FunFam" id="3.20.20.10:FF:000003">
    <property type="entry name" value="Diaminopimelate decarboxylase"/>
    <property type="match status" value="1"/>
</dbReference>
<feature type="binding site" evidence="5">
    <location>
        <begin position="289"/>
        <end position="292"/>
    </location>
    <ligand>
        <name>pyridoxal 5'-phosphate</name>
        <dbReference type="ChEBI" id="CHEBI:597326"/>
    </ligand>
</feature>
<comment type="similarity">
    <text evidence="5">Belongs to the Orn/Lys/Arg decarboxylase class-II family. LysA subfamily.</text>
</comment>
<dbReference type="InterPro" id="IPR002986">
    <property type="entry name" value="DAP_deCOOHase_LysA"/>
</dbReference>
<evidence type="ECO:0000313" key="12">
    <source>
        <dbReference type="Proteomes" id="UP000199337"/>
    </source>
</evidence>
<evidence type="ECO:0000256" key="6">
    <source>
        <dbReference type="NCBIfam" id="TIGR01048"/>
    </source>
</evidence>
<evidence type="ECO:0000256" key="2">
    <source>
        <dbReference type="ARBA" id="ARBA00022793"/>
    </source>
</evidence>
<dbReference type="EMBL" id="FOOX01000001">
    <property type="protein sequence ID" value="SFF94457.1"/>
    <property type="molecule type" value="Genomic_DNA"/>
</dbReference>
<dbReference type="AlphaFoldDB" id="A0A1I2MYA3"/>
<dbReference type="InterPro" id="IPR009006">
    <property type="entry name" value="Ala_racemase/Decarboxylase_C"/>
</dbReference>
<protein>
    <recommendedName>
        <fullName evidence="5 6">Diaminopimelate decarboxylase</fullName>
        <shortName evidence="5">DAP decarboxylase</shortName>
        <shortName evidence="5">DAPDC</shortName>
        <ecNumber evidence="5 6">4.1.1.20</ecNumber>
    </recommendedName>
</protein>
<feature type="domain" description="Orn/DAP/Arg decarboxylase 2 C-terminal" evidence="9">
    <location>
        <begin position="34"/>
        <end position="387"/>
    </location>
</feature>
<feature type="binding site" evidence="5">
    <location>
        <position position="292"/>
    </location>
    <ligand>
        <name>substrate</name>
    </ligand>
</feature>
<dbReference type="STRING" id="341036.SAMN05660649_00126"/>
<evidence type="ECO:0000256" key="3">
    <source>
        <dbReference type="ARBA" id="ARBA00022898"/>
    </source>
</evidence>
<dbReference type="CDD" id="cd06828">
    <property type="entry name" value="PLPDE_III_DapDC"/>
    <property type="match status" value="1"/>
</dbReference>
<feature type="active site" description="Proton donor" evidence="7">
    <location>
        <position position="360"/>
    </location>
</feature>
<keyword evidence="12" id="KW-1185">Reference proteome</keyword>
<feature type="modified residue" description="N6-(pyridoxal phosphate)lysine" evidence="5 7">
    <location>
        <position position="65"/>
    </location>
</feature>
<comment type="catalytic activity">
    <reaction evidence="5 8">
        <text>meso-2,6-diaminopimelate + H(+) = L-lysine + CO2</text>
        <dbReference type="Rhea" id="RHEA:15101"/>
        <dbReference type="ChEBI" id="CHEBI:15378"/>
        <dbReference type="ChEBI" id="CHEBI:16526"/>
        <dbReference type="ChEBI" id="CHEBI:32551"/>
        <dbReference type="ChEBI" id="CHEBI:57791"/>
        <dbReference type="EC" id="4.1.1.20"/>
    </reaction>
</comment>